<organism evidence="1 2">
    <name type="scientific">Sporosarcina siberiensis</name>
    <dbReference type="NCBI Taxonomy" id="1365606"/>
    <lineage>
        <taxon>Bacteria</taxon>
        <taxon>Bacillati</taxon>
        <taxon>Bacillota</taxon>
        <taxon>Bacilli</taxon>
        <taxon>Bacillales</taxon>
        <taxon>Caryophanaceae</taxon>
        <taxon>Sporosarcina</taxon>
    </lineage>
</organism>
<evidence type="ECO:0000313" key="2">
    <source>
        <dbReference type="Proteomes" id="UP001597218"/>
    </source>
</evidence>
<dbReference type="EMBL" id="JBHUGI010000037">
    <property type="protein sequence ID" value="MFD1929841.1"/>
    <property type="molecule type" value="Genomic_DNA"/>
</dbReference>
<comment type="caution">
    <text evidence="1">The sequence shown here is derived from an EMBL/GenBank/DDBJ whole genome shotgun (WGS) entry which is preliminary data.</text>
</comment>
<dbReference type="Gene3D" id="3.40.50.1000">
    <property type="entry name" value="HAD superfamily/HAD-like"/>
    <property type="match status" value="2"/>
</dbReference>
<evidence type="ECO:0000313" key="1">
    <source>
        <dbReference type="EMBL" id="MFD1929841.1"/>
    </source>
</evidence>
<accession>A0ABW4SL64</accession>
<evidence type="ECO:0008006" key="3">
    <source>
        <dbReference type="Google" id="ProtNLM"/>
    </source>
</evidence>
<dbReference type="InterPro" id="IPR036412">
    <property type="entry name" value="HAD-like_sf"/>
</dbReference>
<dbReference type="PIRSF" id="PIRSF030802">
    <property type="entry name" value="UCP030802"/>
    <property type="match status" value="1"/>
</dbReference>
<dbReference type="InterPro" id="IPR024197">
    <property type="entry name" value="TPP-like"/>
</dbReference>
<reference evidence="2" key="1">
    <citation type="journal article" date="2019" name="Int. J. Syst. Evol. Microbiol.">
        <title>The Global Catalogue of Microorganisms (GCM) 10K type strain sequencing project: providing services to taxonomists for standard genome sequencing and annotation.</title>
        <authorList>
            <consortium name="The Broad Institute Genomics Platform"/>
            <consortium name="The Broad Institute Genome Sequencing Center for Infectious Disease"/>
            <person name="Wu L."/>
            <person name="Ma J."/>
        </authorList>
    </citation>
    <scope>NUCLEOTIDE SEQUENCE [LARGE SCALE GENOMIC DNA]</scope>
    <source>
        <strain evidence="2">CGMCC 4.7177</strain>
    </source>
</reference>
<proteinExistence type="predicted"/>
<keyword evidence="2" id="KW-1185">Reference proteome</keyword>
<gene>
    <name evidence="1" type="ORF">ACFSFY_17530</name>
</gene>
<dbReference type="SUPFAM" id="SSF56784">
    <property type="entry name" value="HAD-like"/>
    <property type="match status" value="1"/>
</dbReference>
<dbReference type="RefSeq" id="WP_381540369.1">
    <property type="nucleotide sequence ID" value="NZ_JBHUGI010000037.1"/>
</dbReference>
<protein>
    <recommendedName>
        <fullName evidence="3">Hydroxymethylpyrimidine pyrophosphatase</fullName>
    </recommendedName>
</protein>
<dbReference type="Proteomes" id="UP001597218">
    <property type="component" value="Unassembled WGS sequence"/>
</dbReference>
<dbReference type="InterPro" id="IPR023214">
    <property type="entry name" value="HAD_sf"/>
</dbReference>
<sequence length="234" mass="26763">MNKGKELSYMTEKAIVLLQELSEKMMFVPVTTRTVEQYNRISLFKDEIRPTYAVVCNGGIVLEDGQIDLNWQEYIRKKVSKSKISVTDIKRKIEKTSDSTWLESIRVVDLFFICIIIKPDFTPLHILDEYSKWAEENDLLFSIQGRRVYFIPSFINKWDAVQYIAEKEDKKTVFAAGDSLLDVDMVEKSTFGLIPRHGSAAAKHAHLGLTQEKGVLAAEEIIEKVLSRAAGHNF</sequence>
<name>A0ABW4SL64_9BACL</name>